<dbReference type="PANTHER" id="PTHR11785:SF512">
    <property type="entry name" value="SOBREMESA, ISOFORM B"/>
    <property type="match status" value="1"/>
</dbReference>
<sequence length="450" mass="49802">MKSEESNRPKNLLISDREVSYLKREVGLFPAIMLVVGNTIGTGIFTASGFIIKEIKDPGALLLVWILGGLIALFGALSYAELGRMFPRAGGEYTFLKESFGEAFGFLAGWISLIVGFSAPIAATAIAFSKYFLELFHFQTFEITSKLLAISVILLLSLVHVQRIRIGANFQTGLTLFKILFLFVFILLGFLYAKEGLNTFEVRTLIPEKETILSLSFPVSLIYVMYAYSGWNAATYIGEEIKNPQRNIPLALLLGVLIIIALYLGINLLYVKSLSVEEMSGVVEIGAKTAEKIFGGKLSFLFTAGITFGLLSVLSAMIIAGPRVYYAMARDGVFFKVFSKVHPEKKTPVFSIILQALIAIFMVLTSTFEALLLYIGFTLSLCASLTVFGLMKLKKRFIFSALAFILANLWMIIFTILTKPLTILAGILTILAGFVLYQFKFNQKLKNKRG</sequence>
<name>A0A7V5XHT7_9BACT</name>
<protein>
    <submittedName>
        <fullName evidence="6">Amino acid permease</fullName>
    </submittedName>
</protein>
<evidence type="ECO:0000256" key="1">
    <source>
        <dbReference type="ARBA" id="ARBA00004141"/>
    </source>
</evidence>
<evidence type="ECO:0000256" key="3">
    <source>
        <dbReference type="ARBA" id="ARBA00022989"/>
    </source>
</evidence>
<gene>
    <name evidence="6" type="ORF">ENM15_08005</name>
</gene>
<feature type="transmembrane region" description="Helical" evidence="5">
    <location>
        <begin position="173"/>
        <end position="192"/>
    </location>
</feature>
<reference evidence="6" key="1">
    <citation type="journal article" date="2020" name="mSystems">
        <title>Genome- and Community-Level Interaction Insights into Carbon Utilization and Element Cycling Functions of Hydrothermarchaeota in Hydrothermal Sediment.</title>
        <authorList>
            <person name="Zhou Z."/>
            <person name="Liu Y."/>
            <person name="Xu W."/>
            <person name="Pan J."/>
            <person name="Luo Z.H."/>
            <person name="Li M."/>
        </authorList>
    </citation>
    <scope>NUCLEOTIDE SEQUENCE [LARGE SCALE GENOMIC DNA]</scope>
    <source>
        <strain evidence="6">SpSt-106</strain>
    </source>
</reference>
<dbReference type="GO" id="GO:0015179">
    <property type="term" value="F:L-amino acid transmembrane transporter activity"/>
    <property type="evidence" value="ECO:0007669"/>
    <property type="project" value="TreeGrafter"/>
</dbReference>
<dbReference type="AlphaFoldDB" id="A0A7V5XHT7"/>
<evidence type="ECO:0000256" key="4">
    <source>
        <dbReference type="ARBA" id="ARBA00023136"/>
    </source>
</evidence>
<evidence type="ECO:0000256" key="2">
    <source>
        <dbReference type="ARBA" id="ARBA00022692"/>
    </source>
</evidence>
<feature type="transmembrane region" description="Helical" evidence="5">
    <location>
        <begin position="103"/>
        <end position="128"/>
    </location>
</feature>
<dbReference type="Pfam" id="PF13520">
    <property type="entry name" value="AA_permease_2"/>
    <property type="match status" value="1"/>
</dbReference>
<dbReference type="PANTHER" id="PTHR11785">
    <property type="entry name" value="AMINO ACID TRANSPORTER"/>
    <property type="match status" value="1"/>
</dbReference>
<dbReference type="EMBL" id="DRWR01000128">
    <property type="protein sequence ID" value="HHQ16736.1"/>
    <property type="molecule type" value="Genomic_DNA"/>
</dbReference>
<feature type="transmembrane region" description="Helical" evidence="5">
    <location>
        <begin position="58"/>
        <end position="82"/>
    </location>
</feature>
<feature type="transmembrane region" description="Helical" evidence="5">
    <location>
        <begin position="423"/>
        <end position="439"/>
    </location>
</feature>
<accession>A0A7V5XHT7</accession>
<comment type="subcellular location">
    <subcellularLocation>
        <location evidence="1">Membrane</location>
        <topology evidence="1">Multi-pass membrane protein</topology>
    </subcellularLocation>
</comment>
<organism evidence="6">
    <name type="scientific">Thermodesulfobacterium geofontis</name>
    <dbReference type="NCBI Taxonomy" id="1295609"/>
    <lineage>
        <taxon>Bacteria</taxon>
        <taxon>Pseudomonadati</taxon>
        <taxon>Thermodesulfobacteriota</taxon>
        <taxon>Thermodesulfobacteria</taxon>
        <taxon>Thermodesulfobacteriales</taxon>
        <taxon>Thermodesulfobacteriaceae</taxon>
        <taxon>Thermodesulfobacterium</taxon>
    </lineage>
</organism>
<keyword evidence="4 5" id="KW-0472">Membrane</keyword>
<dbReference type="PIRSF" id="PIRSF006060">
    <property type="entry name" value="AA_transporter"/>
    <property type="match status" value="1"/>
</dbReference>
<keyword evidence="3 5" id="KW-1133">Transmembrane helix</keyword>
<proteinExistence type="predicted"/>
<feature type="transmembrane region" description="Helical" evidence="5">
    <location>
        <begin position="143"/>
        <end position="161"/>
    </location>
</feature>
<dbReference type="GO" id="GO:0016020">
    <property type="term" value="C:membrane"/>
    <property type="evidence" value="ECO:0007669"/>
    <property type="project" value="UniProtKB-SubCell"/>
</dbReference>
<feature type="transmembrane region" description="Helical" evidence="5">
    <location>
        <begin position="26"/>
        <end position="52"/>
    </location>
</feature>
<evidence type="ECO:0000256" key="5">
    <source>
        <dbReference type="SAM" id="Phobius"/>
    </source>
</evidence>
<feature type="transmembrane region" description="Helical" evidence="5">
    <location>
        <begin position="371"/>
        <end position="390"/>
    </location>
</feature>
<dbReference type="Gene3D" id="1.20.1740.10">
    <property type="entry name" value="Amino acid/polyamine transporter I"/>
    <property type="match status" value="1"/>
</dbReference>
<keyword evidence="2 5" id="KW-0812">Transmembrane</keyword>
<evidence type="ECO:0000313" key="6">
    <source>
        <dbReference type="EMBL" id="HHQ16736.1"/>
    </source>
</evidence>
<feature type="transmembrane region" description="Helical" evidence="5">
    <location>
        <begin position="212"/>
        <end position="229"/>
    </location>
</feature>
<feature type="transmembrane region" description="Helical" evidence="5">
    <location>
        <begin position="250"/>
        <end position="270"/>
    </location>
</feature>
<dbReference type="InterPro" id="IPR050598">
    <property type="entry name" value="AminoAcid_Transporter"/>
</dbReference>
<comment type="caution">
    <text evidence="6">The sequence shown here is derived from an EMBL/GenBank/DDBJ whole genome shotgun (WGS) entry which is preliminary data.</text>
</comment>
<feature type="transmembrane region" description="Helical" evidence="5">
    <location>
        <begin position="300"/>
        <end position="326"/>
    </location>
</feature>
<feature type="transmembrane region" description="Helical" evidence="5">
    <location>
        <begin position="397"/>
        <end position="417"/>
    </location>
</feature>
<dbReference type="InterPro" id="IPR002293">
    <property type="entry name" value="AA/rel_permease1"/>
</dbReference>
<feature type="transmembrane region" description="Helical" evidence="5">
    <location>
        <begin position="347"/>
        <end position="365"/>
    </location>
</feature>